<protein>
    <recommendedName>
        <fullName evidence="4">LemA family protein</fullName>
    </recommendedName>
</protein>
<evidence type="ECO:0000256" key="1">
    <source>
        <dbReference type="SAM" id="Phobius"/>
    </source>
</evidence>
<keyword evidence="1" id="KW-0472">Membrane</keyword>
<evidence type="ECO:0000313" key="3">
    <source>
        <dbReference type="Proteomes" id="UP001320603"/>
    </source>
</evidence>
<name>A0ABZ2ILB5_9BACT</name>
<proteinExistence type="predicted"/>
<reference evidence="2 3" key="1">
    <citation type="submission" date="2024-02" db="EMBL/GenBank/DDBJ databases">
        <title>Whole genome sequencing of Parabacteroides sp. AD58.</title>
        <authorList>
            <person name="Chaplin A.V."/>
            <person name="Pikina A.P."/>
            <person name="Sokolova S.R."/>
            <person name="Korostin D.O."/>
            <person name="Efimov B.A."/>
        </authorList>
    </citation>
    <scope>NUCLEOTIDE SEQUENCE [LARGE SCALE GENOMIC DNA]</scope>
    <source>
        <strain evidence="2 3">AD58</strain>
    </source>
</reference>
<dbReference type="EMBL" id="CP146284">
    <property type="protein sequence ID" value="WWV66815.1"/>
    <property type="molecule type" value="Genomic_DNA"/>
</dbReference>
<organism evidence="2 3">
    <name type="scientific">Parabacteroides absconsus</name>
    <dbReference type="NCBI Taxonomy" id="2951805"/>
    <lineage>
        <taxon>Bacteria</taxon>
        <taxon>Pseudomonadati</taxon>
        <taxon>Bacteroidota</taxon>
        <taxon>Bacteroidia</taxon>
        <taxon>Bacteroidales</taxon>
        <taxon>Tannerellaceae</taxon>
        <taxon>Parabacteroides</taxon>
    </lineage>
</organism>
<sequence>MKNLFLLILIVILVCFYLGFIYLSIRNAWKAKQDSYRLLREAWLNLVNLQPYLEATIIRYNLSKQISLEKIAPHFPTPIEETAMEQKLKEYFILQNAAKRLQQTITQDPVLQQSQPLKDLQGNLEKSLNEFDKNWYNYQGATDRYAQITSCRLGRILQQIVEKQE</sequence>
<gene>
    <name evidence="2" type="ORF">NEE14_002150</name>
</gene>
<accession>A0ABZ2ILB5</accession>
<evidence type="ECO:0008006" key="4">
    <source>
        <dbReference type="Google" id="ProtNLM"/>
    </source>
</evidence>
<feature type="transmembrane region" description="Helical" evidence="1">
    <location>
        <begin position="6"/>
        <end position="25"/>
    </location>
</feature>
<dbReference type="RefSeq" id="WP_251967641.1">
    <property type="nucleotide sequence ID" value="NZ_CP146284.1"/>
</dbReference>
<dbReference type="Proteomes" id="UP001320603">
    <property type="component" value="Chromosome"/>
</dbReference>
<keyword evidence="1" id="KW-0812">Transmembrane</keyword>
<evidence type="ECO:0000313" key="2">
    <source>
        <dbReference type="EMBL" id="WWV66815.1"/>
    </source>
</evidence>
<keyword evidence="3" id="KW-1185">Reference proteome</keyword>
<keyword evidence="1" id="KW-1133">Transmembrane helix</keyword>